<dbReference type="SUPFAM" id="SSF56672">
    <property type="entry name" value="DNA/RNA polymerases"/>
    <property type="match status" value="1"/>
</dbReference>
<dbReference type="Gene3D" id="3.10.10.10">
    <property type="entry name" value="HIV Type 1 Reverse Transcriptase, subunit A, domain 1"/>
    <property type="match status" value="1"/>
</dbReference>
<organism evidence="1 2">
    <name type="scientific">Aphanomyces astaci</name>
    <name type="common">Crayfish plague agent</name>
    <dbReference type="NCBI Taxonomy" id="112090"/>
    <lineage>
        <taxon>Eukaryota</taxon>
        <taxon>Sar</taxon>
        <taxon>Stramenopiles</taxon>
        <taxon>Oomycota</taxon>
        <taxon>Saprolegniomycetes</taxon>
        <taxon>Saprolegniales</taxon>
        <taxon>Verrucalvaceae</taxon>
        <taxon>Aphanomyces</taxon>
    </lineage>
</organism>
<protein>
    <recommendedName>
        <fullName evidence="3">Reverse transcriptase domain-containing protein</fullName>
    </recommendedName>
</protein>
<name>A0A6A4Z904_APHAT</name>
<reference evidence="1 2" key="1">
    <citation type="submission" date="2019-06" db="EMBL/GenBank/DDBJ databases">
        <title>Genomics analysis of Aphanomyces spp. identifies a new class of oomycete effector associated with host adaptation.</title>
        <authorList>
            <person name="Gaulin E."/>
        </authorList>
    </citation>
    <scope>NUCLEOTIDE SEQUENCE [LARGE SCALE GENOMIC DNA]</scope>
    <source>
        <strain evidence="1 2">E</strain>
    </source>
</reference>
<dbReference type="AlphaFoldDB" id="A0A6A4Z904"/>
<proteinExistence type="predicted"/>
<evidence type="ECO:0000313" key="2">
    <source>
        <dbReference type="Proteomes" id="UP000469452"/>
    </source>
</evidence>
<gene>
    <name evidence="1" type="ORF">AaE_013068</name>
</gene>
<dbReference type="PANTHER" id="PTHR24559">
    <property type="entry name" value="TRANSPOSON TY3-I GAG-POL POLYPROTEIN"/>
    <property type="match status" value="1"/>
</dbReference>
<dbReference type="PANTHER" id="PTHR24559:SF451">
    <property type="entry name" value="REVERSE TRANSCRIPTASE"/>
    <property type="match status" value="1"/>
</dbReference>
<dbReference type="Proteomes" id="UP000469452">
    <property type="component" value="Unassembled WGS sequence"/>
</dbReference>
<evidence type="ECO:0008006" key="3">
    <source>
        <dbReference type="Google" id="ProtNLM"/>
    </source>
</evidence>
<dbReference type="InterPro" id="IPR053134">
    <property type="entry name" value="RNA-dir_DNA_polymerase"/>
</dbReference>
<dbReference type="InterPro" id="IPR043502">
    <property type="entry name" value="DNA/RNA_pol_sf"/>
</dbReference>
<comment type="caution">
    <text evidence="1">The sequence shown here is derived from an EMBL/GenBank/DDBJ whole genome shotgun (WGS) entry which is preliminary data.</text>
</comment>
<dbReference type="EMBL" id="VJMI01018938">
    <property type="protein sequence ID" value="KAF0708854.1"/>
    <property type="molecule type" value="Genomic_DNA"/>
</dbReference>
<sequence length="154" mass="17601">MSTEWTGWMVKVCEVQGQTQQRPAEIETLLDEFKDVFPKELPDELPPERAVQFDVTMKPDAKPHHRAPLRLAKVEQESLDKFVNKLKDKGWAELSTSDWVSNIFGVPKKDENGKIPSRHCVVEDSNREYSNSMGARLQACQLPVQNPKDTSTQH</sequence>
<evidence type="ECO:0000313" key="1">
    <source>
        <dbReference type="EMBL" id="KAF0708854.1"/>
    </source>
</evidence>
<accession>A0A6A4Z904</accession>